<dbReference type="OrthoDB" id="9971868at2"/>
<accession>Q5YZR1</accession>
<proteinExistence type="predicted"/>
<dbReference type="RefSeq" id="WP_011208015.1">
    <property type="nucleotide sequence ID" value="NC_006361.1"/>
</dbReference>
<dbReference type="Proteomes" id="UP000006820">
    <property type="component" value="Chromosome"/>
</dbReference>
<sequence>MTRPIPRREDLHLLLSDGWAWTEFRLDDRRLVVTGYERDQDSNVLHPMHCTTHALADIKQIHELTGAVIDALEGPQ</sequence>
<evidence type="ECO:0000313" key="2">
    <source>
        <dbReference type="Proteomes" id="UP000006820"/>
    </source>
</evidence>
<keyword evidence="2" id="KW-1185">Reference proteome</keyword>
<dbReference type="KEGG" id="nfa:NFA_14850"/>
<dbReference type="HOGENOM" id="CLU_2650823_0_0_11"/>
<dbReference type="EMBL" id="AP006618">
    <property type="protein sequence ID" value="BAD56330.1"/>
    <property type="molecule type" value="Genomic_DNA"/>
</dbReference>
<organism evidence="1 2">
    <name type="scientific">Nocardia farcinica (strain IFM 10152)</name>
    <dbReference type="NCBI Taxonomy" id="247156"/>
    <lineage>
        <taxon>Bacteria</taxon>
        <taxon>Bacillati</taxon>
        <taxon>Actinomycetota</taxon>
        <taxon>Actinomycetes</taxon>
        <taxon>Mycobacteriales</taxon>
        <taxon>Nocardiaceae</taxon>
        <taxon>Nocardia</taxon>
    </lineage>
</organism>
<protein>
    <submittedName>
        <fullName evidence="1">Uncharacterized protein</fullName>
    </submittedName>
</protein>
<dbReference type="AlphaFoldDB" id="Q5YZR1"/>
<reference evidence="1 2" key="1">
    <citation type="journal article" date="2004" name="Proc. Natl. Acad. Sci. U.S.A.">
        <title>The complete genomic sequence of Nocardia farcinica IFM 10152.</title>
        <authorList>
            <person name="Ishikawa J."/>
            <person name="Yamashita A."/>
            <person name="Mikami Y."/>
            <person name="Hoshino Y."/>
            <person name="Kurita H."/>
            <person name="Hotta K."/>
            <person name="Shiba T."/>
            <person name="Hattori M."/>
        </authorList>
    </citation>
    <scope>NUCLEOTIDE SEQUENCE [LARGE SCALE GENOMIC DNA]</scope>
    <source>
        <strain evidence="1 2">IFM 10152</strain>
    </source>
</reference>
<gene>
    <name evidence="1" type="ordered locus">NFA_14850</name>
</gene>
<dbReference type="STRING" id="247156.NFA_14850"/>
<evidence type="ECO:0000313" key="1">
    <source>
        <dbReference type="EMBL" id="BAD56330.1"/>
    </source>
</evidence>
<dbReference type="GeneID" id="61132295"/>
<name>Q5YZR1_NOCFA</name>